<comment type="caution">
    <text evidence="1">The sequence shown here is derived from an EMBL/GenBank/DDBJ whole genome shotgun (WGS) entry which is preliminary data.</text>
</comment>
<reference evidence="1 2" key="1">
    <citation type="journal article" date="2022" name="Genome Biol. Evol.">
        <title>The Spruce Budworm Genome: Reconstructing the Evolutionary History of Antifreeze Proteins.</title>
        <authorList>
            <person name="Beliveau C."/>
            <person name="Gagne P."/>
            <person name="Picq S."/>
            <person name="Vernygora O."/>
            <person name="Keeling C.I."/>
            <person name="Pinkney K."/>
            <person name="Doucet D."/>
            <person name="Wen F."/>
            <person name="Johnston J.S."/>
            <person name="Maaroufi H."/>
            <person name="Boyle B."/>
            <person name="Laroche J."/>
            <person name="Dewar K."/>
            <person name="Juretic N."/>
            <person name="Blackburn G."/>
            <person name="Nisole A."/>
            <person name="Brunet B."/>
            <person name="Brandao M."/>
            <person name="Lumley L."/>
            <person name="Duan J."/>
            <person name="Quan G."/>
            <person name="Lucarotti C.J."/>
            <person name="Roe A.D."/>
            <person name="Sperling F.A.H."/>
            <person name="Levesque R.C."/>
            <person name="Cusson M."/>
        </authorList>
    </citation>
    <scope>NUCLEOTIDE SEQUENCE [LARGE SCALE GENOMIC DNA]</scope>
    <source>
        <strain evidence="1">Glfc:IPQL:Cfum</strain>
    </source>
</reference>
<dbReference type="Proteomes" id="UP001064048">
    <property type="component" value="Chromosome 9"/>
</dbReference>
<proteinExistence type="predicted"/>
<organism evidence="1 2">
    <name type="scientific">Choristoneura fumiferana</name>
    <name type="common">Spruce budworm moth</name>
    <name type="synonym">Archips fumiferana</name>
    <dbReference type="NCBI Taxonomy" id="7141"/>
    <lineage>
        <taxon>Eukaryota</taxon>
        <taxon>Metazoa</taxon>
        <taxon>Ecdysozoa</taxon>
        <taxon>Arthropoda</taxon>
        <taxon>Hexapoda</taxon>
        <taxon>Insecta</taxon>
        <taxon>Pterygota</taxon>
        <taxon>Neoptera</taxon>
        <taxon>Endopterygota</taxon>
        <taxon>Lepidoptera</taxon>
        <taxon>Glossata</taxon>
        <taxon>Ditrysia</taxon>
        <taxon>Tortricoidea</taxon>
        <taxon>Tortricidae</taxon>
        <taxon>Tortricinae</taxon>
        <taxon>Choristoneura</taxon>
    </lineage>
</organism>
<gene>
    <name evidence="1" type="ORF">MSG28_005600</name>
</gene>
<sequence length="579" mass="64338">MAPFHDMPRNFVIRRILRSAADIDTAKVNRETFDNVKILYATARQQQSYPVKGSLPIFGWFATVKCVSKPKSGPFVSNLVRVEKCKAPRHPYDPDPPGDVTAELYSTSTKKNLLRGNYTALRPDASLKLSVQDYFLVNGSRQMIFGVKNLSCRSQLVAMMGKVFGVSFNKKTCSVPKGTYLFSNIDYDFVDHVYTLTRDYGTVLRIVEGSSKRGTMVCLEFEVVVTPKTAKGFIGLLRNCQDAMPSLADDVTKSSDKRPRSASRSTVPVPLHFAVHKPGCHFESCCGVCNLFPGVLLIGFCQVLAGAVLLTLLLSHGKQYDEMHQTKNTQMISTASGVVLSGVTGAGLLLIVVALTENCRAMINNSSSVGVMLSDLINGESLLIVVALIENCYAMIVCRRSERSPRSTRLVTPRQWKITITILGQLLPPFDPEIQKVSGPRPSGGTWDDQAVYVHSVVRVRSLHGSILSQLFRVSKPPEPGRFGLSELGSDTRSTVMSAMHPDRWAKITTDWFLSHGYRAYQAPKIKDEQHRLANLACVSGLFTFFGAVLYFFSFVVVFSFYHFRYVRRAILLHEAECE</sequence>
<protein>
    <submittedName>
        <fullName evidence="1">Uncharacterized protein</fullName>
    </submittedName>
</protein>
<keyword evidence="2" id="KW-1185">Reference proteome</keyword>
<evidence type="ECO:0000313" key="1">
    <source>
        <dbReference type="EMBL" id="KAI8441928.1"/>
    </source>
</evidence>
<dbReference type="EMBL" id="CM046109">
    <property type="protein sequence ID" value="KAI8441928.1"/>
    <property type="molecule type" value="Genomic_DNA"/>
</dbReference>
<accession>A0ACC0KZL6</accession>
<name>A0ACC0KZL6_CHOFU</name>
<evidence type="ECO:0000313" key="2">
    <source>
        <dbReference type="Proteomes" id="UP001064048"/>
    </source>
</evidence>